<accession>A0ABV7D655</accession>
<reference evidence="3" key="1">
    <citation type="journal article" date="2019" name="Int. J. Syst. Evol. Microbiol.">
        <title>The Global Catalogue of Microorganisms (GCM) 10K type strain sequencing project: providing services to taxonomists for standard genome sequencing and annotation.</title>
        <authorList>
            <consortium name="The Broad Institute Genomics Platform"/>
            <consortium name="The Broad Institute Genome Sequencing Center for Infectious Disease"/>
            <person name="Wu L."/>
            <person name="Ma J."/>
        </authorList>
    </citation>
    <scope>NUCLEOTIDE SEQUENCE [LARGE SCALE GENOMIC DNA]</scope>
    <source>
        <strain evidence="3">KCTC 62164</strain>
    </source>
</reference>
<proteinExistence type="predicted"/>
<dbReference type="Pfam" id="PF03693">
    <property type="entry name" value="ParD_antitoxin"/>
    <property type="match status" value="1"/>
</dbReference>
<dbReference type="SUPFAM" id="SSF47598">
    <property type="entry name" value="Ribbon-helix-helix"/>
    <property type="match status" value="1"/>
</dbReference>
<dbReference type="InterPro" id="IPR010985">
    <property type="entry name" value="Ribbon_hlx_hlx"/>
</dbReference>
<keyword evidence="1" id="KW-1277">Toxin-antitoxin system</keyword>
<dbReference type="RefSeq" id="WP_194213721.1">
    <property type="nucleotide sequence ID" value="NZ_CP061205.1"/>
</dbReference>
<dbReference type="Gene3D" id="6.10.10.120">
    <property type="entry name" value="Antitoxin ParD1-like"/>
    <property type="match status" value="1"/>
</dbReference>
<dbReference type="InterPro" id="IPR038296">
    <property type="entry name" value="ParD_sf"/>
</dbReference>
<gene>
    <name evidence="2" type="ORF">ACFOKA_11975</name>
</gene>
<name>A0ABV7D655_9PROT</name>
<dbReference type="EMBL" id="JBHRSL010000010">
    <property type="protein sequence ID" value="MFC3052622.1"/>
    <property type="molecule type" value="Genomic_DNA"/>
</dbReference>
<dbReference type="InterPro" id="IPR022789">
    <property type="entry name" value="ParD"/>
</dbReference>
<organism evidence="2 3">
    <name type="scientific">Kordiimonas pumila</name>
    <dbReference type="NCBI Taxonomy" id="2161677"/>
    <lineage>
        <taxon>Bacteria</taxon>
        <taxon>Pseudomonadati</taxon>
        <taxon>Pseudomonadota</taxon>
        <taxon>Alphaproteobacteria</taxon>
        <taxon>Kordiimonadales</taxon>
        <taxon>Kordiimonadaceae</taxon>
        <taxon>Kordiimonas</taxon>
    </lineage>
</organism>
<keyword evidence="3" id="KW-1185">Reference proteome</keyword>
<protein>
    <submittedName>
        <fullName evidence="2">Type II toxin-antitoxin system ParD family antitoxin</fullName>
    </submittedName>
</protein>
<dbReference type="Proteomes" id="UP001595444">
    <property type="component" value="Unassembled WGS sequence"/>
</dbReference>
<evidence type="ECO:0000313" key="2">
    <source>
        <dbReference type="EMBL" id="MFC3052622.1"/>
    </source>
</evidence>
<evidence type="ECO:0000313" key="3">
    <source>
        <dbReference type="Proteomes" id="UP001595444"/>
    </source>
</evidence>
<sequence length="102" mass="11446">MKNTSINLTPDLAKFVENQIVSGAYTNESDVIADALSFLKAEQQKQQLAWQYRPRSKRRFMMLGGIGRGTGASLLSERMAANHKPRDLSALRLSRFFSNARA</sequence>
<evidence type="ECO:0000256" key="1">
    <source>
        <dbReference type="ARBA" id="ARBA00022649"/>
    </source>
</evidence>
<comment type="caution">
    <text evidence="2">The sequence shown here is derived from an EMBL/GenBank/DDBJ whole genome shotgun (WGS) entry which is preliminary data.</text>
</comment>